<evidence type="ECO:0000259" key="1">
    <source>
        <dbReference type="Pfam" id="PF07238"/>
    </source>
</evidence>
<gene>
    <name evidence="2" type="ORF">B0W48_20270</name>
</gene>
<reference evidence="2 3" key="1">
    <citation type="submission" date="2017-02" db="EMBL/GenBank/DDBJ databases">
        <title>Complete genome sequence of the cold-active Pseudoalteromonas aliena strain EH1 isolated from Arctic seawater.</title>
        <authorList>
            <person name="Kim E."/>
            <person name="Heo E."/>
            <person name="Kim H."/>
            <person name="Kim D."/>
        </authorList>
    </citation>
    <scope>NUCLEOTIDE SEQUENCE [LARGE SCALE GENOMIC DNA]</scope>
    <source>
        <strain evidence="2 3">EH1</strain>
    </source>
</reference>
<dbReference type="GO" id="GO:0035438">
    <property type="term" value="F:cyclic-di-GMP binding"/>
    <property type="evidence" value="ECO:0007669"/>
    <property type="project" value="InterPro"/>
</dbReference>
<evidence type="ECO:0000313" key="2">
    <source>
        <dbReference type="EMBL" id="AQQ01908.1"/>
    </source>
</evidence>
<feature type="domain" description="PilZ" evidence="1">
    <location>
        <begin position="46"/>
        <end position="117"/>
    </location>
</feature>
<dbReference type="STRING" id="247523.B0W48_20270"/>
<dbReference type="EMBL" id="CP019628">
    <property type="protein sequence ID" value="AQQ01908.1"/>
    <property type="molecule type" value="Genomic_DNA"/>
</dbReference>
<name>A0A1Q2H3H2_9GAMM</name>
<protein>
    <submittedName>
        <fullName evidence="2">Pilus assembly protein PilZ</fullName>
    </submittedName>
</protein>
<sequence length="132" mass="15330">MSSEFETKRNYKRWNLNPKDNFEPEAVQRGGVSVELLRNFFFDISICHAVAKDISLGGVGLLVPNEKTIPDTVTVVFDEHSRLVGKVMYRRKVNEKLAFLGVEWTTKNDKKRSTIVTRLQQQAQYKKEQRLK</sequence>
<dbReference type="KEGG" id="paln:B0W48_20270"/>
<proteinExistence type="predicted"/>
<dbReference type="Proteomes" id="UP000188243">
    <property type="component" value="Chromosome"/>
</dbReference>
<evidence type="ECO:0000313" key="3">
    <source>
        <dbReference type="Proteomes" id="UP000188243"/>
    </source>
</evidence>
<dbReference type="RefSeq" id="WP_077538727.1">
    <property type="nucleotide sequence ID" value="NZ_CANLYY010000014.1"/>
</dbReference>
<dbReference type="Pfam" id="PF07238">
    <property type="entry name" value="PilZ"/>
    <property type="match status" value="1"/>
</dbReference>
<dbReference type="AlphaFoldDB" id="A0A1Q2H3H2"/>
<dbReference type="InterPro" id="IPR009875">
    <property type="entry name" value="PilZ_domain"/>
</dbReference>
<accession>A0A1Q2H3H2</accession>
<organism evidence="2 3">
    <name type="scientific">Pseudoalteromonas aliena</name>
    <dbReference type="NCBI Taxonomy" id="247523"/>
    <lineage>
        <taxon>Bacteria</taxon>
        <taxon>Pseudomonadati</taxon>
        <taxon>Pseudomonadota</taxon>
        <taxon>Gammaproteobacteria</taxon>
        <taxon>Alteromonadales</taxon>
        <taxon>Pseudoalteromonadaceae</taxon>
        <taxon>Pseudoalteromonas</taxon>
    </lineage>
</organism>